<reference evidence="1 2" key="1">
    <citation type="journal article" date="2024" name="BMC Biol.">
        <title>Comparative genomics of Ascetosporea gives new insight into the evolutionary basis for animal parasitism in Rhizaria.</title>
        <authorList>
            <person name="Hiltunen Thoren M."/>
            <person name="Onut-Brannstrom I."/>
            <person name="Alfjorden A."/>
            <person name="Peckova H."/>
            <person name="Swords F."/>
            <person name="Hooper C."/>
            <person name="Holzer A.S."/>
            <person name="Bass D."/>
            <person name="Burki F."/>
        </authorList>
    </citation>
    <scope>NUCLEOTIDE SEQUENCE [LARGE SCALE GENOMIC DNA]</scope>
    <source>
        <strain evidence="1">20-A016</strain>
    </source>
</reference>
<sequence length="129" mass="14829">MLEIITHINAPLDTAEGIKEALAMDQERFGDVRVVSVREIRKIADKSIVPKKKQRLIDVHVAIQEVNDMSTSVLNEWDSMGVRCLLERQPTVEEVKDKRKGKWIKTEDYIMIGEDGRLDIYRCSNCDAE</sequence>
<protein>
    <submittedName>
        <fullName evidence="1">Uncharacterized protein</fullName>
    </submittedName>
</protein>
<dbReference type="EMBL" id="JBDODL010005165">
    <property type="protein sequence ID" value="MES1923224.1"/>
    <property type="molecule type" value="Genomic_DNA"/>
</dbReference>
<dbReference type="Proteomes" id="UP001439008">
    <property type="component" value="Unassembled WGS sequence"/>
</dbReference>
<keyword evidence="2" id="KW-1185">Reference proteome</keyword>
<name>A0ABV2AU87_9EUKA</name>
<organism evidence="1 2">
    <name type="scientific">Bonamia ostreae</name>
    <dbReference type="NCBI Taxonomy" id="126728"/>
    <lineage>
        <taxon>Eukaryota</taxon>
        <taxon>Sar</taxon>
        <taxon>Rhizaria</taxon>
        <taxon>Endomyxa</taxon>
        <taxon>Ascetosporea</taxon>
        <taxon>Haplosporida</taxon>
        <taxon>Bonamia</taxon>
    </lineage>
</organism>
<evidence type="ECO:0000313" key="1">
    <source>
        <dbReference type="EMBL" id="MES1923224.1"/>
    </source>
</evidence>
<proteinExistence type="predicted"/>
<comment type="caution">
    <text evidence="1">The sequence shown here is derived from an EMBL/GenBank/DDBJ whole genome shotgun (WGS) entry which is preliminary data.</text>
</comment>
<accession>A0ABV2AU87</accession>
<evidence type="ECO:0000313" key="2">
    <source>
        <dbReference type="Proteomes" id="UP001439008"/>
    </source>
</evidence>
<gene>
    <name evidence="1" type="ORF">MHBO_004768</name>
</gene>
<feature type="non-terminal residue" evidence="1">
    <location>
        <position position="129"/>
    </location>
</feature>